<accession>A0A178KKJ1</accession>
<keyword evidence="2" id="KW-1185">Reference proteome</keyword>
<evidence type="ECO:0000313" key="1">
    <source>
        <dbReference type="EMBL" id="OAN17839.1"/>
    </source>
</evidence>
<reference evidence="1 2" key="1">
    <citation type="submission" date="2016-03" db="EMBL/GenBank/DDBJ databases">
        <title>Photobacterium proteolyticum sp. nov. a protease producing bacterium isolated from ocean sediments of Laizhou Bay.</title>
        <authorList>
            <person name="Li Y."/>
        </authorList>
    </citation>
    <scope>NUCLEOTIDE SEQUENCE [LARGE SCALE GENOMIC DNA]</scope>
    <source>
        <strain evidence="1 2">R-40508</strain>
    </source>
</reference>
<dbReference type="AlphaFoldDB" id="A0A178KKJ1"/>
<comment type="caution">
    <text evidence="1">The sequence shown here is derived from an EMBL/GenBank/DDBJ whole genome shotgun (WGS) entry which is preliminary data.</text>
</comment>
<sequence length="195" mass="22000">MPATKHIDKTITSISYIPGLSAHAATFMASRSREREFLPSHGAHWWYISFKNPVALEKFIAELYQHGFYGDIQIRGNDVELQTRNASEVEVVNAYCHPEAFPLMVSQLSADVIYVANDSHALICNQNHNGALSYTGERLTHFQFKASPSSWALLNSLANIISIHDIVHFDPEGYMILKLEEQAEEKVIKHLEAFA</sequence>
<organism evidence="1 2">
    <name type="scientific">Photobacterium jeanii</name>
    <dbReference type="NCBI Taxonomy" id="858640"/>
    <lineage>
        <taxon>Bacteria</taxon>
        <taxon>Pseudomonadati</taxon>
        <taxon>Pseudomonadota</taxon>
        <taxon>Gammaproteobacteria</taxon>
        <taxon>Vibrionales</taxon>
        <taxon>Vibrionaceae</taxon>
        <taxon>Photobacterium</taxon>
    </lineage>
</organism>
<proteinExistence type="predicted"/>
<evidence type="ECO:0000313" key="2">
    <source>
        <dbReference type="Proteomes" id="UP000078503"/>
    </source>
</evidence>
<dbReference type="Proteomes" id="UP000078503">
    <property type="component" value="Unassembled WGS sequence"/>
</dbReference>
<protein>
    <submittedName>
        <fullName evidence="1">Uncharacterized protein</fullName>
    </submittedName>
</protein>
<gene>
    <name evidence="1" type="ORF">A3K86_02660</name>
</gene>
<dbReference type="RefSeq" id="WP_068327291.1">
    <property type="nucleotide sequence ID" value="NZ_LVHF01000012.1"/>
</dbReference>
<name>A0A178KKJ1_9GAMM</name>
<dbReference type="OrthoDB" id="5828711at2"/>
<dbReference type="EMBL" id="LVHF01000012">
    <property type="protein sequence ID" value="OAN17839.1"/>
    <property type="molecule type" value="Genomic_DNA"/>
</dbReference>